<comment type="caution">
    <text evidence="5">The sequence shown here is derived from an EMBL/GenBank/DDBJ whole genome shotgun (WGS) entry which is preliminary data.</text>
</comment>
<comment type="similarity">
    <text evidence="1">Belongs to the RRP7 family.</text>
</comment>
<dbReference type="GO" id="GO:0032545">
    <property type="term" value="C:CURI complex"/>
    <property type="evidence" value="ECO:0007669"/>
    <property type="project" value="TreeGrafter"/>
</dbReference>
<proteinExistence type="inferred from homology"/>
<dbReference type="GO" id="GO:0000028">
    <property type="term" value="P:ribosomal small subunit assembly"/>
    <property type="evidence" value="ECO:0007669"/>
    <property type="project" value="TreeGrafter"/>
</dbReference>
<evidence type="ECO:0000259" key="3">
    <source>
        <dbReference type="Pfam" id="PF12923"/>
    </source>
</evidence>
<dbReference type="InterPro" id="IPR040447">
    <property type="entry name" value="RRM_Rrp7"/>
</dbReference>
<dbReference type="GO" id="GO:0006364">
    <property type="term" value="P:rRNA processing"/>
    <property type="evidence" value="ECO:0007669"/>
    <property type="project" value="TreeGrafter"/>
</dbReference>
<feature type="region of interest" description="Disordered" evidence="2">
    <location>
        <begin position="237"/>
        <end position="259"/>
    </location>
</feature>
<name>A0A1C1CLZ7_9EURO</name>
<dbReference type="EMBL" id="LGRB01000010">
    <property type="protein sequence ID" value="OCT49517.1"/>
    <property type="molecule type" value="Genomic_DNA"/>
</dbReference>
<feature type="domain" description="Ribosomal RNA-processing protein 7 C-terminal" evidence="3">
    <location>
        <begin position="187"/>
        <end position="296"/>
    </location>
</feature>
<dbReference type="VEuPathDB" id="FungiDB:G647_09778"/>
<dbReference type="PANTHER" id="PTHR13191">
    <property type="entry name" value="RIBOSOMAL RNA PROCESSING PROTEIN 7-RELATED"/>
    <property type="match status" value="1"/>
</dbReference>
<dbReference type="STRING" id="86049.A0A1C1CLZ7"/>
<dbReference type="InterPro" id="IPR024326">
    <property type="entry name" value="RRP7_C"/>
</dbReference>
<dbReference type="PANTHER" id="PTHR13191:SF0">
    <property type="entry name" value="RIBOSOMAL RNA-PROCESSING PROTEIN 7 HOMOLOG A-RELATED"/>
    <property type="match status" value="1"/>
</dbReference>
<keyword evidence="6" id="KW-1185">Reference proteome</keyword>
<feature type="compositionally biased region" description="Basic and acidic residues" evidence="2">
    <location>
        <begin position="240"/>
        <end position="259"/>
    </location>
</feature>
<sequence>MVQTPQELGGFVVLPLRLPKTDAFPRETTHYLYLKPHDPKIPEEEAPRSLFLVNIPISTTAPLLKDLFTSKLEGGRVERVHFSDTATTEKSHAPAARSRKRKRKTVEELEAGLDTHSLPKVFDTEIHESGATAVVIFVDRPSMELSLKSARRAAKRGTPILWDDAGPDAATTPTPLGLARYERHKQLQFPSRKDLRRSVNAYMTAYSALEESRSRESARKRAEPDEDGFVTVTRGSRGSVRMDEAKEVAERQKEKSQGLEDFYRFQTRERRKLVQEDMVKRFDEDRRKVEEMRKRRARMGGS</sequence>
<reference evidence="6" key="1">
    <citation type="submission" date="2015-07" db="EMBL/GenBank/DDBJ databases">
        <authorList>
            <person name="Teixeira M.M."/>
            <person name="Souza R.C."/>
            <person name="Almeida L.G."/>
            <person name="Vicente V.A."/>
            <person name="de Hoog S."/>
            <person name="Bocca A.L."/>
            <person name="de Almeida S.R."/>
            <person name="Vasconcelos A.T."/>
            <person name="Felipe M.S."/>
        </authorList>
    </citation>
    <scope>NUCLEOTIDE SEQUENCE [LARGE SCALE GENOMIC DNA]</scope>
    <source>
        <strain evidence="6">KSF</strain>
    </source>
</reference>
<dbReference type="OrthoDB" id="5390at2759"/>
<evidence type="ECO:0000256" key="2">
    <source>
        <dbReference type="SAM" id="MobiDB-lite"/>
    </source>
</evidence>
<dbReference type="Pfam" id="PF12923">
    <property type="entry name" value="RRP7"/>
    <property type="match status" value="1"/>
</dbReference>
<protein>
    <submittedName>
        <fullName evidence="5">Ribosomal small subunit assembly protein</fullName>
    </submittedName>
</protein>
<evidence type="ECO:0000313" key="6">
    <source>
        <dbReference type="Proteomes" id="UP000094526"/>
    </source>
</evidence>
<feature type="region of interest" description="Disordered" evidence="2">
    <location>
        <begin position="84"/>
        <end position="108"/>
    </location>
</feature>
<dbReference type="CDD" id="cd12950">
    <property type="entry name" value="RRP7_Rrp7p"/>
    <property type="match status" value="1"/>
</dbReference>
<dbReference type="GO" id="GO:0034456">
    <property type="term" value="C:UTP-C complex"/>
    <property type="evidence" value="ECO:0007669"/>
    <property type="project" value="TreeGrafter"/>
</dbReference>
<evidence type="ECO:0000313" key="5">
    <source>
        <dbReference type="EMBL" id="OCT49517.1"/>
    </source>
</evidence>
<organism evidence="5 6">
    <name type="scientific">Cladophialophora carrionii</name>
    <dbReference type="NCBI Taxonomy" id="86049"/>
    <lineage>
        <taxon>Eukaryota</taxon>
        <taxon>Fungi</taxon>
        <taxon>Dikarya</taxon>
        <taxon>Ascomycota</taxon>
        <taxon>Pezizomycotina</taxon>
        <taxon>Eurotiomycetes</taxon>
        <taxon>Chaetothyriomycetidae</taxon>
        <taxon>Chaetothyriales</taxon>
        <taxon>Herpotrichiellaceae</taxon>
        <taxon>Cladophialophora</taxon>
    </lineage>
</organism>
<accession>A0A1C1CLZ7</accession>
<dbReference type="InterPro" id="IPR040446">
    <property type="entry name" value="RRP7"/>
</dbReference>
<dbReference type="AlphaFoldDB" id="A0A1C1CLZ7"/>
<dbReference type="Gene3D" id="6.10.250.1770">
    <property type="match status" value="1"/>
</dbReference>
<dbReference type="Pfam" id="PF17799">
    <property type="entry name" value="RRM_Rrp7"/>
    <property type="match status" value="1"/>
</dbReference>
<dbReference type="CDD" id="cd12293">
    <property type="entry name" value="dRRM_Rrp7p"/>
    <property type="match status" value="1"/>
</dbReference>
<evidence type="ECO:0000259" key="4">
    <source>
        <dbReference type="Pfam" id="PF17799"/>
    </source>
</evidence>
<feature type="domain" description="Rrp7 RRM-like N-terminal" evidence="4">
    <location>
        <begin position="7"/>
        <end position="182"/>
    </location>
</feature>
<dbReference type="VEuPathDB" id="FungiDB:CLCR_07445"/>
<dbReference type="Proteomes" id="UP000094526">
    <property type="component" value="Unassembled WGS sequence"/>
</dbReference>
<dbReference type="eggNOG" id="KOG4008">
    <property type="taxonomic scope" value="Eukaryota"/>
</dbReference>
<gene>
    <name evidence="5" type="ORF">CLCR_07445</name>
</gene>
<evidence type="ECO:0000256" key="1">
    <source>
        <dbReference type="ARBA" id="ARBA00006110"/>
    </source>
</evidence>